<dbReference type="OrthoDB" id="2018833at2759"/>
<evidence type="ECO:0000256" key="14">
    <source>
        <dbReference type="SAM" id="MobiDB-lite"/>
    </source>
</evidence>
<dbReference type="GO" id="GO:0005524">
    <property type="term" value="F:ATP binding"/>
    <property type="evidence" value="ECO:0007669"/>
    <property type="project" value="UniProtKB-UniRule"/>
</dbReference>
<evidence type="ECO:0000256" key="13">
    <source>
        <dbReference type="PROSITE-ProRule" id="PRU00409"/>
    </source>
</evidence>
<organism evidence="16 17">
    <name type="scientific">Lophium mytilinum</name>
    <dbReference type="NCBI Taxonomy" id="390894"/>
    <lineage>
        <taxon>Eukaryota</taxon>
        <taxon>Fungi</taxon>
        <taxon>Dikarya</taxon>
        <taxon>Ascomycota</taxon>
        <taxon>Pezizomycotina</taxon>
        <taxon>Dothideomycetes</taxon>
        <taxon>Pleosporomycetidae</taxon>
        <taxon>Mytilinidiales</taxon>
        <taxon>Mytilinidiaceae</taxon>
        <taxon>Lophium</taxon>
    </lineage>
</organism>
<gene>
    <name evidence="16" type="ORF">BU16DRAFT_560960</name>
</gene>
<dbReference type="FunFam" id="3.90.600.10:FF:000001">
    <property type="entry name" value="Trifunctional purine biosynthetic protein adenosine-3"/>
    <property type="match status" value="1"/>
</dbReference>
<dbReference type="Pfam" id="PF02844">
    <property type="entry name" value="GARS_N"/>
    <property type="match status" value="1"/>
</dbReference>
<dbReference type="EC" id="6.3.4.13" evidence="2"/>
<sequence length="412" mass="44676">MSSLPTKQFKLFPFLEHVYVVPGNGGTANLQDVSNIEDVAANDYQRLVSLSKQLRVGLVVVGPDDAIVDGIADHFKDSGIPCFAPSKEAAEVEGSKTYAKDFMRKFDIPTAKYRNFDRYADAQAYLDDESTNSRIVIKVDGLAAGKGVVLPVDRAEAHQALKGIMLSGKFGSAGNSVVIEDYLDGDEISVLTLSDGRTTKTFPPSQDHKRIYDGNKGPNTGGMGVYSPVPFGSHDQMAEIDRKILQPTFEGLKAEGRPFVGLLFTGIMLTSSGPKVLEYNARFGDPETQTMMMLLSEDDFAAILLACTQGRLDQVDLNITPGFASNVVIAAGGYPEKYRKGDVVTLNDYPPDVQVFHAGTQYENGMLKTAGGRVFSVAARGATLEEAVATAYKGVEAIQFECMFYRKDIGTR</sequence>
<dbReference type="FunFam" id="3.30.470.20:FF:000018">
    <property type="entry name" value="Trifunctional purine biosynthetic protein adenosine-3"/>
    <property type="match status" value="1"/>
</dbReference>
<keyword evidence="17" id="KW-1185">Reference proteome</keyword>
<evidence type="ECO:0000256" key="5">
    <source>
        <dbReference type="ARBA" id="ARBA00022741"/>
    </source>
</evidence>
<keyword evidence="4" id="KW-0479">Metal-binding</keyword>
<dbReference type="AlphaFoldDB" id="A0A6A6QUN4"/>
<evidence type="ECO:0000256" key="10">
    <source>
        <dbReference type="ARBA" id="ARBA00042242"/>
    </source>
</evidence>
<keyword evidence="8" id="KW-0464">Manganese</keyword>
<evidence type="ECO:0000256" key="8">
    <source>
        <dbReference type="ARBA" id="ARBA00023211"/>
    </source>
</evidence>
<keyword evidence="7 13" id="KW-0067">ATP-binding</keyword>
<evidence type="ECO:0000256" key="9">
    <source>
        <dbReference type="ARBA" id="ARBA00038345"/>
    </source>
</evidence>
<dbReference type="Gene3D" id="3.30.1490.20">
    <property type="entry name" value="ATP-grasp fold, A domain"/>
    <property type="match status" value="1"/>
</dbReference>
<dbReference type="UniPathway" id="UPA00074">
    <property type="reaction ID" value="UER00125"/>
</dbReference>
<comment type="similarity">
    <text evidence="9">Belongs to the GARS family.</text>
</comment>
<dbReference type="Pfam" id="PF02843">
    <property type="entry name" value="GARS_C"/>
    <property type="match status" value="1"/>
</dbReference>
<dbReference type="SUPFAM" id="SSF56059">
    <property type="entry name" value="Glutathione synthetase ATP-binding domain-like"/>
    <property type="match status" value="1"/>
</dbReference>
<dbReference type="InterPro" id="IPR020561">
    <property type="entry name" value="PRibGlycinamid_synth_ATP-grasp"/>
</dbReference>
<dbReference type="HAMAP" id="MF_00138">
    <property type="entry name" value="GARS"/>
    <property type="match status" value="1"/>
</dbReference>
<reference evidence="16" key="1">
    <citation type="journal article" date="2020" name="Stud. Mycol.">
        <title>101 Dothideomycetes genomes: a test case for predicting lifestyles and emergence of pathogens.</title>
        <authorList>
            <person name="Haridas S."/>
            <person name="Albert R."/>
            <person name="Binder M."/>
            <person name="Bloem J."/>
            <person name="Labutti K."/>
            <person name="Salamov A."/>
            <person name="Andreopoulos B."/>
            <person name="Baker S."/>
            <person name="Barry K."/>
            <person name="Bills G."/>
            <person name="Bluhm B."/>
            <person name="Cannon C."/>
            <person name="Castanera R."/>
            <person name="Culley D."/>
            <person name="Daum C."/>
            <person name="Ezra D."/>
            <person name="Gonzalez J."/>
            <person name="Henrissat B."/>
            <person name="Kuo A."/>
            <person name="Liang C."/>
            <person name="Lipzen A."/>
            <person name="Lutzoni F."/>
            <person name="Magnuson J."/>
            <person name="Mondo S."/>
            <person name="Nolan M."/>
            <person name="Ohm R."/>
            <person name="Pangilinan J."/>
            <person name="Park H.-J."/>
            <person name="Ramirez L."/>
            <person name="Alfaro M."/>
            <person name="Sun H."/>
            <person name="Tritt A."/>
            <person name="Yoshinaga Y."/>
            <person name="Zwiers L.-H."/>
            <person name="Turgeon B."/>
            <person name="Goodwin S."/>
            <person name="Spatafora J."/>
            <person name="Crous P."/>
            <person name="Grigoriev I."/>
        </authorList>
    </citation>
    <scope>NUCLEOTIDE SEQUENCE</scope>
    <source>
        <strain evidence="16">CBS 269.34</strain>
    </source>
</reference>
<dbReference type="InterPro" id="IPR020559">
    <property type="entry name" value="PRibGlycinamide_synth_CS"/>
</dbReference>
<dbReference type="SUPFAM" id="SSF52440">
    <property type="entry name" value="PreATP-grasp domain"/>
    <property type="match status" value="1"/>
</dbReference>
<evidence type="ECO:0000256" key="4">
    <source>
        <dbReference type="ARBA" id="ARBA00022723"/>
    </source>
</evidence>
<dbReference type="InterPro" id="IPR011054">
    <property type="entry name" value="Rudment_hybrid_motif"/>
</dbReference>
<evidence type="ECO:0000256" key="7">
    <source>
        <dbReference type="ARBA" id="ARBA00022840"/>
    </source>
</evidence>
<dbReference type="GO" id="GO:0046872">
    <property type="term" value="F:metal ion binding"/>
    <property type="evidence" value="ECO:0007669"/>
    <property type="project" value="UniProtKB-KW"/>
</dbReference>
<evidence type="ECO:0000256" key="2">
    <source>
        <dbReference type="ARBA" id="ARBA00013255"/>
    </source>
</evidence>
<evidence type="ECO:0000256" key="3">
    <source>
        <dbReference type="ARBA" id="ARBA00022598"/>
    </source>
</evidence>
<feature type="region of interest" description="Disordered" evidence="14">
    <location>
        <begin position="199"/>
        <end position="219"/>
    </location>
</feature>
<dbReference type="InterPro" id="IPR000115">
    <property type="entry name" value="PRibGlycinamide_synth"/>
</dbReference>
<dbReference type="InterPro" id="IPR013815">
    <property type="entry name" value="ATP_grasp_subdomain_1"/>
</dbReference>
<dbReference type="GO" id="GO:0009113">
    <property type="term" value="P:purine nucleobase biosynthetic process"/>
    <property type="evidence" value="ECO:0007669"/>
    <property type="project" value="InterPro"/>
</dbReference>
<dbReference type="Gene3D" id="3.40.50.20">
    <property type="match status" value="1"/>
</dbReference>
<evidence type="ECO:0000313" key="17">
    <source>
        <dbReference type="Proteomes" id="UP000799750"/>
    </source>
</evidence>
<dbReference type="PROSITE" id="PS50975">
    <property type="entry name" value="ATP_GRASP"/>
    <property type="match status" value="1"/>
</dbReference>
<dbReference type="PROSITE" id="PS00184">
    <property type="entry name" value="GARS"/>
    <property type="match status" value="1"/>
</dbReference>
<dbReference type="InterPro" id="IPR016185">
    <property type="entry name" value="PreATP-grasp_dom_sf"/>
</dbReference>
<dbReference type="Pfam" id="PF01071">
    <property type="entry name" value="GARS_A"/>
    <property type="match status" value="1"/>
</dbReference>
<comment type="pathway">
    <text evidence="1">Purine metabolism; IMP biosynthesis via de novo pathway; N(1)-(5-phospho-D-ribosyl)glycinamide from 5-phospho-alpha-D-ribose 1-diphosphate: step 2/2.</text>
</comment>
<dbReference type="SMART" id="SM01209">
    <property type="entry name" value="GARS_A"/>
    <property type="match status" value="1"/>
</dbReference>
<dbReference type="InterPro" id="IPR011761">
    <property type="entry name" value="ATP-grasp"/>
</dbReference>
<dbReference type="SUPFAM" id="SSF51246">
    <property type="entry name" value="Rudiment single hybrid motif"/>
    <property type="match status" value="1"/>
</dbReference>
<dbReference type="Proteomes" id="UP000799750">
    <property type="component" value="Unassembled WGS sequence"/>
</dbReference>
<evidence type="ECO:0000259" key="15">
    <source>
        <dbReference type="PROSITE" id="PS50975"/>
    </source>
</evidence>
<dbReference type="InterPro" id="IPR020560">
    <property type="entry name" value="PRibGlycinamide_synth_C-dom"/>
</dbReference>
<dbReference type="GO" id="GO:0004637">
    <property type="term" value="F:phosphoribosylamine-glycine ligase activity"/>
    <property type="evidence" value="ECO:0007669"/>
    <property type="project" value="UniProtKB-EC"/>
</dbReference>
<dbReference type="GO" id="GO:0004641">
    <property type="term" value="F:phosphoribosylformylglycinamidine cyclo-ligase activity"/>
    <property type="evidence" value="ECO:0007669"/>
    <property type="project" value="UniProtKB-EC"/>
</dbReference>
<evidence type="ECO:0000256" key="6">
    <source>
        <dbReference type="ARBA" id="ARBA00022755"/>
    </source>
</evidence>
<feature type="domain" description="ATP-grasp" evidence="15">
    <location>
        <begin position="100"/>
        <end position="309"/>
    </location>
</feature>
<dbReference type="GO" id="GO:0006189">
    <property type="term" value="P:'de novo' IMP biosynthetic process"/>
    <property type="evidence" value="ECO:0007669"/>
    <property type="project" value="UniProtKB-UniPathway"/>
</dbReference>
<accession>A0A6A6QUN4</accession>
<evidence type="ECO:0000256" key="1">
    <source>
        <dbReference type="ARBA" id="ARBA00005174"/>
    </source>
</evidence>
<comment type="catalytic activity">
    <reaction evidence="12">
        <text>2-formamido-N(1)-(5-O-phospho-beta-D-ribosyl)acetamidine + ATP = 5-amino-1-(5-phospho-beta-D-ribosyl)imidazole + ADP + phosphate + H(+)</text>
        <dbReference type="Rhea" id="RHEA:23032"/>
        <dbReference type="ChEBI" id="CHEBI:15378"/>
        <dbReference type="ChEBI" id="CHEBI:30616"/>
        <dbReference type="ChEBI" id="CHEBI:43474"/>
        <dbReference type="ChEBI" id="CHEBI:137981"/>
        <dbReference type="ChEBI" id="CHEBI:147287"/>
        <dbReference type="ChEBI" id="CHEBI:456216"/>
        <dbReference type="EC" id="6.3.3.1"/>
    </reaction>
</comment>
<dbReference type="InterPro" id="IPR037123">
    <property type="entry name" value="PRibGlycinamide_synth_C_sf"/>
</dbReference>
<keyword evidence="5 13" id="KW-0547">Nucleotide-binding</keyword>
<dbReference type="NCBIfam" id="TIGR00877">
    <property type="entry name" value="purD"/>
    <property type="match status" value="1"/>
</dbReference>
<dbReference type="Gene3D" id="3.90.600.10">
    <property type="entry name" value="Phosphoribosylglycinamide synthetase, C-terminal domain"/>
    <property type="match status" value="1"/>
</dbReference>
<dbReference type="PANTHER" id="PTHR43472">
    <property type="entry name" value="PHOSPHORIBOSYLAMINE--GLYCINE LIGASE"/>
    <property type="match status" value="1"/>
</dbReference>
<dbReference type="PANTHER" id="PTHR43472:SF1">
    <property type="entry name" value="PHOSPHORIBOSYLAMINE--GLYCINE LIGASE, CHLOROPLASTIC"/>
    <property type="match status" value="1"/>
</dbReference>
<evidence type="ECO:0000256" key="12">
    <source>
        <dbReference type="ARBA" id="ARBA00049057"/>
    </source>
</evidence>
<protein>
    <recommendedName>
        <fullName evidence="2">phosphoribosylamine--glycine ligase</fullName>
        <ecNumber evidence="2">6.3.4.13</ecNumber>
    </recommendedName>
    <alternativeName>
        <fullName evidence="10">Glycinamide ribonucleotide synthetase</fullName>
    </alternativeName>
    <alternativeName>
        <fullName evidence="11">Phosphoribosylglycinamide synthetase</fullName>
    </alternativeName>
</protein>
<dbReference type="InterPro" id="IPR020562">
    <property type="entry name" value="PRibGlycinamide_synth_N"/>
</dbReference>
<dbReference type="Gene3D" id="3.30.470.20">
    <property type="entry name" value="ATP-grasp fold, B domain"/>
    <property type="match status" value="1"/>
</dbReference>
<name>A0A6A6QUN4_9PEZI</name>
<evidence type="ECO:0000313" key="16">
    <source>
        <dbReference type="EMBL" id="KAF2496121.1"/>
    </source>
</evidence>
<keyword evidence="3 16" id="KW-0436">Ligase</keyword>
<dbReference type="EMBL" id="MU004188">
    <property type="protein sequence ID" value="KAF2496121.1"/>
    <property type="molecule type" value="Genomic_DNA"/>
</dbReference>
<proteinExistence type="inferred from homology"/>
<dbReference type="SMART" id="SM01210">
    <property type="entry name" value="GARS_C"/>
    <property type="match status" value="1"/>
</dbReference>
<keyword evidence="6" id="KW-0658">Purine biosynthesis</keyword>
<evidence type="ECO:0000256" key="11">
    <source>
        <dbReference type="ARBA" id="ARBA00042864"/>
    </source>
</evidence>